<protein>
    <submittedName>
        <fullName evidence="4">3-hydroxybutyryl-CoA dehydrogenase</fullName>
    </submittedName>
</protein>
<dbReference type="InterPro" id="IPR006176">
    <property type="entry name" value="3-OHacyl-CoA_DH_NAD-bd"/>
</dbReference>
<evidence type="ECO:0000259" key="3">
    <source>
        <dbReference type="Pfam" id="PF02737"/>
    </source>
</evidence>
<dbReference type="GO" id="GO:0016616">
    <property type="term" value="F:oxidoreductase activity, acting on the CH-OH group of donors, NAD or NADP as acceptor"/>
    <property type="evidence" value="ECO:0007669"/>
    <property type="project" value="InterPro"/>
</dbReference>
<sequence>MNLDERLSNVAIVGAAGKMGSGISLLLAQQLGMAKAKNPDKDIVLHLIDTRDQGLYDLVQYIRGQILKMAEKQIVKLRQIYKDRSDLVENSEIIDELVNTTLGILRPTKELSSAKDSSVVFEAVIESESLKIDIFKQLKSICKDDTYFFTNTSSIPIKVVDEGAGLQGRIIGYHFYNPPAIQKLLEIITSEKTQQDLQNIAEELAGRLRKTVVCSNDVAGFIGNGHFIREGLYALQKTKELQEQHSFTCAVYLMNKVTQDFLMRPMGIFQLLDYVGIDVYNFILQIMDKYIEGEEFKNELIDTMIKNNALGGQRGDGSQKDGFFQYEKGKMVGVYCYKQDNYVPLDSTEEWDKLLGDYPASWKPWKKMLKQKQDVVAQIFSELNSGESLGCQLASKYAQASKEIAENLVKNDVALCNGDVDKVLLTGFFHAYGITTI</sequence>
<keyword evidence="1" id="KW-0560">Oxidoreductase</keyword>
<dbReference type="Proteomes" id="UP000326354">
    <property type="component" value="Chromosome"/>
</dbReference>
<dbReference type="Gene3D" id="1.10.1040.50">
    <property type="match status" value="1"/>
</dbReference>
<dbReference type="InterPro" id="IPR006108">
    <property type="entry name" value="3HC_DH_C"/>
</dbReference>
<dbReference type="PANTHER" id="PTHR48075:SF7">
    <property type="entry name" value="3-HYDROXYACYL-COA DEHYDROGENASE-RELATED"/>
    <property type="match status" value="1"/>
</dbReference>
<dbReference type="InterPro" id="IPR036291">
    <property type="entry name" value="NAD(P)-bd_dom_sf"/>
</dbReference>
<keyword evidence="5" id="KW-1185">Reference proteome</keyword>
<dbReference type="InterPro" id="IPR008927">
    <property type="entry name" value="6-PGluconate_DH-like_C_sf"/>
</dbReference>
<proteinExistence type="predicted"/>
<feature type="domain" description="3-hydroxyacyl-CoA dehydrogenase NAD binding" evidence="3">
    <location>
        <begin position="9"/>
        <end position="217"/>
    </location>
</feature>
<evidence type="ECO:0000256" key="1">
    <source>
        <dbReference type="ARBA" id="ARBA00023002"/>
    </source>
</evidence>
<name>A0A5S9IM34_UABAM</name>
<dbReference type="OrthoDB" id="9771883at2"/>
<dbReference type="GO" id="GO:0070403">
    <property type="term" value="F:NAD+ binding"/>
    <property type="evidence" value="ECO:0007669"/>
    <property type="project" value="InterPro"/>
</dbReference>
<dbReference type="Pfam" id="PF02737">
    <property type="entry name" value="3HCDH_N"/>
    <property type="match status" value="1"/>
</dbReference>
<accession>A0A5S9IM34</accession>
<dbReference type="GO" id="GO:0006631">
    <property type="term" value="P:fatty acid metabolic process"/>
    <property type="evidence" value="ECO:0007669"/>
    <property type="project" value="InterPro"/>
</dbReference>
<dbReference type="PANTHER" id="PTHR48075">
    <property type="entry name" value="3-HYDROXYACYL-COA DEHYDROGENASE FAMILY PROTEIN"/>
    <property type="match status" value="1"/>
</dbReference>
<organism evidence="4 5">
    <name type="scientific">Uabimicrobium amorphum</name>
    <dbReference type="NCBI Taxonomy" id="2596890"/>
    <lineage>
        <taxon>Bacteria</taxon>
        <taxon>Pseudomonadati</taxon>
        <taxon>Planctomycetota</taxon>
        <taxon>Candidatus Uabimicrobiia</taxon>
        <taxon>Candidatus Uabimicrobiales</taxon>
        <taxon>Candidatus Uabimicrobiaceae</taxon>
        <taxon>Candidatus Uabimicrobium</taxon>
    </lineage>
</organism>
<dbReference type="SUPFAM" id="SSF51735">
    <property type="entry name" value="NAD(P)-binding Rossmann-fold domains"/>
    <property type="match status" value="1"/>
</dbReference>
<dbReference type="KEGG" id="uam:UABAM_01902"/>
<evidence type="ECO:0000313" key="5">
    <source>
        <dbReference type="Proteomes" id="UP000326354"/>
    </source>
</evidence>
<evidence type="ECO:0000259" key="2">
    <source>
        <dbReference type="Pfam" id="PF00725"/>
    </source>
</evidence>
<dbReference type="EMBL" id="AP019860">
    <property type="protein sequence ID" value="BBM83550.1"/>
    <property type="molecule type" value="Genomic_DNA"/>
</dbReference>
<gene>
    <name evidence="4" type="ORF">UABAM_01902</name>
</gene>
<feature type="domain" description="3-hydroxyacyl-CoA dehydrogenase C-terminal" evidence="2">
    <location>
        <begin position="260"/>
        <end position="317"/>
    </location>
</feature>
<dbReference type="Gene3D" id="3.40.50.720">
    <property type="entry name" value="NAD(P)-binding Rossmann-like Domain"/>
    <property type="match status" value="1"/>
</dbReference>
<dbReference type="Pfam" id="PF00725">
    <property type="entry name" value="3HCDH"/>
    <property type="match status" value="1"/>
</dbReference>
<dbReference type="AlphaFoldDB" id="A0A5S9IM34"/>
<reference evidence="4 5" key="1">
    <citation type="submission" date="2019-08" db="EMBL/GenBank/DDBJ databases">
        <title>Complete genome sequence of Candidatus Uab amorphum.</title>
        <authorList>
            <person name="Shiratori T."/>
            <person name="Suzuki S."/>
            <person name="Kakizawa Y."/>
            <person name="Ishida K."/>
        </authorList>
    </citation>
    <scope>NUCLEOTIDE SEQUENCE [LARGE SCALE GENOMIC DNA]</scope>
    <source>
        <strain evidence="4 5">SRT547</strain>
    </source>
</reference>
<evidence type="ECO:0000313" key="4">
    <source>
        <dbReference type="EMBL" id="BBM83550.1"/>
    </source>
</evidence>
<dbReference type="RefSeq" id="WP_151967745.1">
    <property type="nucleotide sequence ID" value="NZ_AP019860.1"/>
</dbReference>
<dbReference type="SUPFAM" id="SSF48179">
    <property type="entry name" value="6-phosphogluconate dehydrogenase C-terminal domain-like"/>
    <property type="match status" value="1"/>
</dbReference>